<gene>
    <name evidence="1" type="ORF">NCTC9645_01333</name>
</gene>
<dbReference type="Proteomes" id="UP000250675">
    <property type="component" value="Unassembled WGS sequence"/>
</dbReference>
<name>A0A2X3DGD0_KLEPN</name>
<protein>
    <submittedName>
        <fullName evidence="1">Uncharacterized protein</fullName>
    </submittedName>
</protein>
<organism evidence="1 2">
    <name type="scientific">Klebsiella pneumoniae</name>
    <dbReference type="NCBI Taxonomy" id="573"/>
    <lineage>
        <taxon>Bacteria</taxon>
        <taxon>Pseudomonadati</taxon>
        <taxon>Pseudomonadota</taxon>
        <taxon>Gammaproteobacteria</taxon>
        <taxon>Enterobacterales</taxon>
        <taxon>Enterobacteriaceae</taxon>
        <taxon>Klebsiella/Raoultella group</taxon>
        <taxon>Klebsiella</taxon>
        <taxon>Klebsiella pneumoniae complex</taxon>
    </lineage>
</organism>
<evidence type="ECO:0000313" key="1">
    <source>
        <dbReference type="EMBL" id="SQC19905.1"/>
    </source>
</evidence>
<dbReference type="EMBL" id="UASO01000004">
    <property type="protein sequence ID" value="SQC19905.1"/>
    <property type="molecule type" value="Genomic_DNA"/>
</dbReference>
<proteinExistence type="predicted"/>
<dbReference type="AlphaFoldDB" id="A0A2X3DGD0"/>
<accession>A0A2X3DGD0</accession>
<evidence type="ECO:0000313" key="2">
    <source>
        <dbReference type="Proteomes" id="UP000250675"/>
    </source>
</evidence>
<reference evidence="1 2" key="1">
    <citation type="submission" date="2018-06" db="EMBL/GenBank/DDBJ databases">
        <authorList>
            <consortium name="Pathogen Informatics"/>
            <person name="Doyle S."/>
        </authorList>
    </citation>
    <scope>NUCLEOTIDE SEQUENCE [LARGE SCALE GENOMIC DNA]</scope>
    <source>
        <strain evidence="1 2">NCTC9645</strain>
    </source>
</reference>
<sequence length="102" mass="11610">MDVKGTGALTDMPDNVMAVWRNIPRELAQRKAERMGYESLDKDEQTAILMPASMIRLRNSERERGGLVTLAPPFDARSHQFLEGDKGPFNYLVGKPTKRTRY</sequence>